<organism evidence="2 3">
    <name type="scientific">Thermomonospora curvata (strain ATCC 19995 / DSM 43183 / JCM 3096 / KCTC 9072 / NBRC 15933 / NCIMB 10081 / Henssen B9)</name>
    <dbReference type="NCBI Taxonomy" id="471852"/>
    <lineage>
        <taxon>Bacteria</taxon>
        <taxon>Bacillati</taxon>
        <taxon>Actinomycetota</taxon>
        <taxon>Actinomycetes</taxon>
        <taxon>Streptosporangiales</taxon>
        <taxon>Thermomonosporaceae</taxon>
        <taxon>Thermomonospora</taxon>
    </lineage>
</organism>
<dbReference type="STRING" id="471852.Tcur_3670"/>
<dbReference type="eggNOG" id="COG2138">
    <property type="taxonomic scope" value="Bacteria"/>
</dbReference>
<evidence type="ECO:0008006" key="4">
    <source>
        <dbReference type="Google" id="ProtNLM"/>
    </source>
</evidence>
<dbReference type="AlphaFoldDB" id="D1ACE4"/>
<protein>
    <recommendedName>
        <fullName evidence="4">Cobalamin (Vitamin B12) biosynthesis CbiX protein</fullName>
    </recommendedName>
</protein>
<reference evidence="2 3" key="1">
    <citation type="journal article" date="2011" name="Stand. Genomic Sci.">
        <title>Complete genome sequence of Thermomonospora curvata type strain (B9).</title>
        <authorList>
            <person name="Chertkov O."/>
            <person name="Sikorski J."/>
            <person name="Nolan M."/>
            <person name="Lapidus A."/>
            <person name="Lucas S."/>
            <person name="Del Rio T.G."/>
            <person name="Tice H."/>
            <person name="Cheng J.F."/>
            <person name="Goodwin L."/>
            <person name="Pitluck S."/>
            <person name="Liolios K."/>
            <person name="Ivanova N."/>
            <person name="Mavromatis K."/>
            <person name="Mikhailova N."/>
            <person name="Ovchinnikova G."/>
            <person name="Pati A."/>
            <person name="Chen A."/>
            <person name="Palaniappan K."/>
            <person name="Djao O.D."/>
            <person name="Land M."/>
            <person name="Hauser L."/>
            <person name="Chang Y.J."/>
            <person name="Jeffries C.D."/>
            <person name="Brettin T."/>
            <person name="Han C."/>
            <person name="Detter J.C."/>
            <person name="Rohde M."/>
            <person name="Goker M."/>
            <person name="Woyke T."/>
            <person name="Bristow J."/>
            <person name="Eisen J.A."/>
            <person name="Markowitz V."/>
            <person name="Hugenholtz P."/>
            <person name="Klenk H.P."/>
            <person name="Kyrpides N.C."/>
        </authorList>
    </citation>
    <scope>NUCLEOTIDE SEQUENCE [LARGE SCALE GENOMIC DNA]</scope>
    <source>
        <strain evidence="3">ATCC 19995 / DSM 43183 / JCM 3096 / KCTC 9072 / NBRC 15933 / NCIMB 10081 / Henssen B9</strain>
    </source>
</reference>
<dbReference type="KEGG" id="tcu:Tcur_3670"/>
<gene>
    <name evidence="2" type="ordered locus">Tcur_3670</name>
</gene>
<name>D1ACE4_THECD</name>
<sequence length="326" mass="32824">MPAVTPDSEAPPDNTIPEGLPTRRRRSRRGGRHRGAESFVLPPGAPPLILAVPGSLEAASPVAAPELPSDSVTGIVPPVGPGVVTGEAGALALLTEHVHTGQPVTIGYLEGSAASLGQALAYAATVERAPEMPPAVVVPMVTAPDPRIDRTLRETVQASGMAAVIAEPLGPHPLIAQALHERLAEAGLARADRIRLMTTVTVAGGVVIVVPGGPAAVQDAEVGAVLLASRLAVPVAAASLEDGPGSISPAEAAARLRASGATHVAFAPQVIGPEVDPAQMAALSKLAADTGAGLAAPLGAHPVLAHLIALRYVEALERVLREAEGQ</sequence>
<accession>D1ACE4</accession>
<evidence type="ECO:0000313" key="2">
    <source>
        <dbReference type="EMBL" id="ACY99203.1"/>
    </source>
</evidence>
<keyword evidence="3" id="KW-1185">Reference proteome</keyword>
<dbReference type="OrthoDB" id="4323079at2"/>
<evidence type="ECO:0000256" key="1">
    <source>
        <dbReference type="SAM" id="MobiDB-lite"/>
    </source>
</evidence>
<evidence type="ECO:0000313" key="3">
    <source>
        <dbReference type="Proteomes" id="UP000001918"/>
    </source>
</evidence>
<dbReference type="Proteomes" id="UP000001918">
    <property type="component" value="Chromosome"/>
</dbReference>
<dbReference type="EMBL" id="CP001738">
    <property type="protein sequence ID" value="ACY99203.1"/>
    <property type="molecule type" value="Genomic_DNA"/>
</dbReference>
<feature type="compositionally biased region" description="Basic residues" evidence="1">
    <location>
        <begin position="22"/>
        <end position="33"/>
    </location>
</feature>
<dbReference type="SUPFAM" id="SSF53800">
    <property type="entry name" value="Chelatase"/>
    <property type="match status" value="1"/>
</dbReference>
<proteinExistence type="predicted"/>
<dbReference type="Gene3D" id="3.40.50.1400">
    <property type="match status" value="1"/>
</dbReference>
<feature type="region of interest" description="Disordered" evidence="1">
    <location>
        <begin position="1"/>
        <end position="40"/>
    </location>
</feature>
<dbReference type="HOGENOM" id="CLU_078798_0_0_11"/>